<name>A0A858BZ78_9FIRM</name>
<feature type="domain" description="Transcription regulator PadR N-terminal" evidence="1">
    <location>
        <begin position="8"/>
        <end position="82"/>
    </location>
</feature>
<dbReference type="Proteomes" id="UP000466848">
    <property type="component" value="Chromosome"/>
</dbReference>
<dbReference type="RefSeq" id="WP_163067776.1">
    <property type="nucleotide sequence ID" value="NZ_CP048649.1"/>
</dbReference>
<dbReference type="InterPro" id="IPR052509">
    <property type="entry name" value="Metal_resp_DNA-bind_regulator"/>
</dbReference>
<dbReference type="KEGG" id="abut:Ami103574_15105"/>
<protein>
    <submittedName>
        <fullName evidence="2">PadR family transcriptional regulator</fullName>
    </submittedName>
</protein>
<evidence type="ECO:0000313" key="3">
    <source>
        <dbReference type="Proteomes" id="UP000466848"/>
    </source>
</evidence>
<accession>A0A858BZ78</accession>
<dbReference type="InterPro" id="IPR036388">
    <property type="entry name" value="WH-like_DNA-bd_sf"/>
</dbReference>
<dbReference type="PANTHER" id="PTHR33169">
    <property type="entry name" value="PADR-FAMILY TRANSCRIPTIONAL REGULATOR"/>
    <property type="match status" value="1"/>
</dbReference>
<dbReference type="EMBL" id="CP048649">
    <property type="protein sequence ID" value="QIB70539.1"/>
    <property type="molecule type" value="Genomic_DNA"/>
</dbReference>
<dbReference type="AlphaFoldDB" id="A0A858BZ78"/>
<sequence length="175" mass="20517">MSSIDLVILGMLLEKPQSAYDLQKDVEYHHLSRWTKISVPSIYKKVLQLKEKGYLQSQSIKGNKLAEKVLYTITKEGKEYFDQLMNTYAEQQISFLFDFNVVIANLNKMEKNEALVLIEKLQKNICLSTEKVQSYEADYTDIPLVAKTIFEQQRRLYHCLSQWLDHFHSQFKGAK</sequence>
<reference evidence="2 3" key="1">
    <citation type="submission" date="2020-02" db="EMBL/GenBank/DDBJ databases">
        <authorList>
            <person name="Kim Y.B."/>
            <person name="Roh S.W."/>
        </authorList>
    </citation>
    <scope>NUCLEOTIDE SEQUENCE [LARGE SCALE GENOMIC DNA]</scope>
    <source>
        <strain evidence="2 3">DSM 103574</strain>
    </source>
</reference>
<dbReference type="Gene3D" id="1.10.10.10">
    <property type="entry name" value="Winged helix-like DNA-binding domain superfamily/Winged helix DNA-binding domain"/>
    <property type="match status" value="1"/>
</dbReference>
<keyword evidence="3" id="KW-1185">Reference proteome</keyword>
<dbReference type="InterPro" id="IPR036390">
    <property type="entry name" value="WH_DNA-bd_sf"/>
</dbReference>
<evidence type="ECO:0000313" key="2">
    <source>
        <dbReference type="EMBL" id="QIB70539.1"/>
    </source>
</evidence>
<evidence type="ECO:0000259" key="1">
    <source>
        <dbReference type="Pfam" id="PF03551"/>
    </source>
</evidence>
<organism evidence="2 3">
    <name type="scientific">Aminipila butyrica</name>
    <dbReference type="NCBI Taxonomy" id="433296"/>
    <lineage>
        <taxon>Bacteria</taxon>
        <taxon>Bacillati</taxon>
        <taxon>Bacillota</taxon>
        <taxon>Clostridia</taxon>
        <taxon>Peptostreptococcales</taxon>
        <taxon>Anaerovoracaceae</taxon>
        <taxon>Aminipila</taxon>
    </lineage>
</organism>
<dbReference type="PANTHER" id="PTHR33169:SF14">
    <property type="entry name" value="TRANSCRIPTIONAL REGULATOR RV3488"/>
    <property type="match status" value="1"/>
</dbReference>
<dbReference type="SUPFAM" id="SSF46785">
    <property type="entry name" value="Winged helix' DNA-binding domain"/>
    <property type="match status" value="1"/>
</dbReference>
<dbReference type="Pfam" id="PF03551">
    <property type="entry name" value="PadR"/>
    <property type="match status" value="1"/>
</dbReference>
<proteinExistence type="predicted"/>
<gene>
    <name evidence="2" type="ORF">Ami103574_15105</name>
</gene>
<dbReference type="InterPro" id="IPR005149">
    <property type="entry name" value="Tscrpt_reg_PadR_N"/>
</dbReference>